<name>A0ABQ0C985_9PROT</name>
<proteinExistence type="predicted"/>
<dbReference type="RefSeq" id="WP_420905136.1">
    <property type="nucleotide sequence ID" value="NZ_BAAFGK010000004.1"/>
</dbReference>
<dbReference type="Proteomes" id="UP001628193">
    <property type="component" value="Unassembled WGS sequence"/>
</dbReference>
<accession>A0ABQ0C985</accession>
<keyword evidence="2" id="KW-1185">Reference proteome</keyword>
<reference evidence="1 2" key="1">
    <citation type="submission" date="2024-05" db="EMBL/GenBank/DDBJ databases">
        <authorList>
            <consortium name="Candidatus Magnetaquicoccaceae bacterium FCR-1 genome sequencing consortium"/>
            <person name="Shimoshige H."/>
            <person name="Shimamura S."/>
            <person name="Taoka A."/>
            <person name="Kobayashi H."/>
            <person name="Maekawa T."/>
        </authorList>
    </citation>
    <scope>NUCLEOTIDE SEQUENCE [LARGE SCALE GENOMIC DNA]</scope>
    <source>
        <strain evidence="1 2">FCR-1</strain>
    </source>
</reference>
<protein>
    <submittedName>
        <fullName evidence="1">Uncharacterized protein</fullName>
    </submittedName>
</protein>
<comment type="caution">
    <text evidence="1">The sequence shown here is derived from an EMBL/GenBank/DDBJ whole genome shotgun (WGS) entry which is preliminary data.</text>
</comment>
<reference evidence="1 2" key="2">
    <citation type="submission" date="2024-09" db="EMBL/GenBank/DDBJ databases">
        <title>Draft genome sequence of Candidatus Magnetaquicoccaceae bacterium FCR-1.</title>
        <authorList>
            <person name="Shimoshige H."/>
            <person name="Shimamura S."/>
            <person name="Taoka A."/>
            <person name="Kobayashi H."/>
            <person name="Maekawa T."/>
        </authorList>
    </citation>
    <scope>NUCLEOTIDE SEQUENCE [LARGE SCALE GENOMIC DNA]</scope>
    <source>
        <strain evidence="1 2">FCR-1</strain>
    </source>
</reference>
<evidence type="ECO:0000313" key="2">
    <source>
        <dbReference type="Proteomes" id="UP001628193"/>
    </source>
</evidence>
<evidence type="ECO:0000313" key="1">
    <source>
        <dbReference type="EMBL" id="GAB0057443.1"/>
    </source>
</evidence>
<organism evidence="1 2">
    <name type="scientific">Candidatus Magnetaquiglobus chichijimensis</name>
    <dbReference type="NCBI Taxonomy" id="3141448"/>
    <lineage>
        <taxon>Bacteria</taxon>
        <taxon>Pseudomonadati</taxon>
        <taxon>Pseudomonadota</taxon>
        <taxon>Magnetococcia</taxon>
        <taxon>Magnetococcales</taxon>
        <taxon>Candidatus Magnetaquicoccaceae</taxon>
        <taxon>Candidatus Magnetaquiglobus</taxon>
    </lineage>
</organism>
<dbReference type="EMBL" id="BAAFGK010000004">
    <property type="protein sequence ID" value="GAB0057443.1"/>
    <property type="molecule type" value="Genomic_DNA"/>
</dbReference>
<sequence length="143" mass="16380">MSCAIFINSREELKVRQNRRRARGHHQQPTLRCDAILLLTVQHRFRRFDRGCPVTQKALKAAKQEILRILVARPGHRIVEGELRTMMHHTPRQVVTEALKSLSRLGRIIHGGTLRINGQLHPCSVVLVNPIRSTDGILEKDHV</sequence>
<gene>
    <name evidence="1" type="ORF">SIID45300_01771</name>
</gene>